<reference evidence="2 3" key="1">
    <citation type="submission" date="2016-10" db="EMBL/GenBank/DDBJ databases">
        <authorList>
            <person name="Varghese N."/>
            <person name="Submissions S."/>
        </authorList>
    </citation>
    <scope>NUCLEOTIDE SEQUENCE [LARGE SCALE GENOMIC DNA]</scope>
    <source>
        <strain evidence="2 3">IAM 15147</strain>
    </source>
</reference>
<dbReference type="InterPro" id="IPR021443">
    <property type="entry name" value="DUF3093"/>
</dbReference>
<evidence type="ECO:0000256" key="1">
    <source>
        <dbReference type="SAM" id="Phobius"/>
    </source>
</evidence>
<dbReference type="AlphaFoldDB" id="A0AA94HPY4"/>
<evidence type="ECO:0008006" key="4">
    <source>
        <dbReference type="Google" id="ProtNLM"/>
    </source>
</evidence>
<keyword evidence="1" id="KW-0812">Transmembrane</keyword>
<dbReference type="Pfam" id="PF11292">
    <property type="entry name" value="DUF3093"/>
    <property type="match status" value="1"/>
</dbReference>
<sequence length="151" mass="16387">MESVPSHRERLVPPWWLLAVLLLIVPAALLVFLPVSIVTGIIVAVGLYTAIVLALWLGAPRIELRDGQLRAGKARIGVHELGTADALLGPDAKVALRAGWDPADHHVVSPWITSLVRVPVIDEEDPTPAWVMSTRRPERLAAAIEAAQKSR</sequence>
<proteinExistence type="predicted"/>
<gene>
    <name evidence="2" type="ORF">SAMN04487783_2776</name>
</gene>
<dbReference type="EMBL" id="FOZN01000004">
    <property type="protein sequence ID" value="SFS18918.1"/>
    <property type="molecule type" value="Genomic_DNA"/>
</dbReference>
<evidence type="ECO:0000313" key="2">
    <source>
        <dbReference type="EMBL" id="SFS18918.1"/>
    </source>
</evidence>
<feature type="transmembrane region" description="Helical" evidence="1">
    <location>
        <begin position="37"/>
        <end position="59"/>
    </location>
</feature>
<evidence type="ECO:0000313" key="3">
    <source>
        <dbReference type="Proteomes" id="UP000198506"/>
    </source>
</evidence>
<dbReference type="Proteomes" id="UP000198506">
    <property type="component" value="Unassembled WGS sequence"/>
</dbReference>
<protein>
    <recommendedName>
        <fullName evidence="4">DUF3093 domain-containing protein</fullName>
    </recommendedName>
</protein>
<dbReference type="RefSeq" id="WP_092919694.1">
    <property type="nucleotide sequence ID" value="NZ_FOZN01000004.1"/>
</dbReference>
<keyword evidence="3" id="KW-1185">Reference proteome</keyword>
<name>A0AA94HPY4_9MICO</name>
<keyword evidence="1" id="KW-0472">Membrane</keyword>
<organism evidence="2 3">
    <name type="scientific">Agrococcus baldri</name>
    <dbReference type="NCBI Taxonomy" id="153730"/>
    <lineage>
        <taxon>Bacteria</taxon>
        <taxon>Bacillati</taxon>
        <taxon>Actinomycetota</taxon>
        <taxon>Actinomycetes</taxon>
        <taxon>Micrococcales</taxon>
        <taxon>Microbacteriaceae</taxon>
        <taxon>Agrococcus</taxon>
    </lineage>
</organism>
<comment type="caution">
    <text evidence="2">The sequence shown here is derived from an EMBL/GenBank/DDBJ whole genome shotgun (WGS) entry which is preliminary data.</text>
</comment>
<feature type="transmembrane region" description="Helical" evidence="1">
    <location>
        <begin position="12"/>
        <end position="31"/>
    </location>
</feature>
<accession>A0AA94HPY4</accession>
<keyword evidence="1" id="KW-1133">Transmembrane helix</keyword>